<evidence type="ECO:0000313" key="5">
    <source>
        <dbReference type="EMBL" id="KPK72089.1"/>
    </source>
</evidence>
<keyword evidence="2" id="KW-0575">Peroxidase</keyword>
<dbReference type="PRINTS" id="PR00421">
    <property type="entry name" value="THIOREDOXIN"/>
</dbReference>
<evidence type="ECO:0000256" key="1">
    <source>
        <dbReference type="ARBA" id="ARBA00006926"/>
    </source>
</evidence>
<gene>
    <name evidence="5" type="ORF">AMJ87_05740</name>
</gene>
<dbReference type="InterPro" id="IPR036249">
    <property type="entry name" value="Thioredoxin-like_sf"/>
</dbReference>
<dbReference type="Pfam" id="PF00578">
    <property type="entry name" value="AhpC-TSA"/>
    <property type="match status" value="1"/>
</dbReference>
<dbReference type="InterPro" id="IPR013766">
    <property type="entry name" value="Thioredoxin_domain"/>
</dbReference>
<comment type="similarity">
    <text evidence="1">Belongs to the glutathione peroxidase family.</text>
</comment>
<dbReference type="PROSITE" id="PS00194">
    <property type="entry name" value="THIOREDOXIN_1"/>
    <property type="match status" value="1"/>
</dbReference>
<dbReference type="InterPro" id="IPR050553">
    <property type="entry name" value="Thioredoxin_ResA/DsbE_sf"/>
</dbReference>
<dbReference type="GO" id="GO:0006979">
    <property type="term" value="P:response to oxidative stress"/>
    <property type="evidence" value="ECO:0007669"/>
    <property type="project" value="InterPro"/>
</dbReference>
<evidence type="ECO:0000256" key="3">
    <source>
        <dbReference type="ARBA" id="ARBA00023002"/>
    </source>
</evidence>
<evidence type="ECO:0000256" key="2">
    <source>
        <dbReference type="ARBA" id="ARBA00022559"/>
    </source>
</evidence>
<dbReference type="Proteomes" id="UP000051096">
    <property type="component" value="Unassembled WGS sequence"/>
</dbReference>
<organism evidence="5 6">
    <name type="scientific">candidate division WOR_3 bacterium SM23_60</name>
    <dbReference type="NCBI Taxonomy" id="1703780"/>
    <lineage>
        <taxon>Bacteria</taxon>
        <taxon>Bacteria division WOR-3</taxon>
    </lineage>
</organism>
<sequence length="150" mass="16944">MCMLVCSTNGVQTAQTENDFTLTSIDGEEITLSKLKGQVVLVDFWATWCPPCRNSIPAFSRLYAKYHDQGFTVLGISSEDRSALARYRDEHNIPYPILLGTKEVFRMYQVSAIPTMFIFDKNGVQKRKQVGYAPEVEQGLVTLIDSLLKQ</sequence>
<comment type="caution">
    <text evidence="5">The sequence shown here is derived from an EMBL/GenBank/DDBJ whole genome shotgun (WGS) entry which is preliminary data.</text>
</comment>
<dbReference type="PROSITE" id="PS51352">
    <property type="entry name" value="THIOREDOXIN_2"/>
    <property type="match status" value="1"/>
</dbReference>
<dbReference type="EMBL" id="LJUO01000042">
    <property type="protein sequence ID" value="KPK72089.1"/>
    <property type="molecule type" value="Genomic_DNA"/>
</dbReference>
<name>A0A0S8GH53_UNCW3</name>
<dbReference type="AlphaFoldDB" id="A0A0S8GH53"/>
<dbReference type="GO" id="GO:0004601">
    <property type="term" value="F:peroxidase activity"/>
    <property type="evidence" value="ECO:0007669"/>
    <property type="project" value="UniProtKB-KW"/>
</dbReference>
<feature type="domain" description="Thioredoxin" evidence="4">
    <location>
        <begin position="11"/>
        <end position="149"/>
    </location>
</feature>
<dbReference type="InterPro" id="IPR000889">
    <property type="entry name" value="Glutathione_peroxidase"/>
</dbReference>
<evidence type="ECO:0000313" key="6">
    <source>
        <dbReference type="Proteomes" id="UP000051096"/>
    </source>
</evidence>
<proteinExistence type="inferred from homology"/>
<protein>
    <recommendedName>
        <fullName evidence="4">Thioredoxin domain-containing protein</fullName>
    </recommendedName>
</protein>
<dbReference type="PANTHER" id="PTHR42852">
    <property type="entry name" value="THIOL:DISULFIDE INTERCHANGE PROTEIN DSBE"/>
    <property type="match status" value="1"/>
</dbReference>
<evidence type="ECO:0000259" key="4">
    <source>
        <dbReference type="PROSITE" id="PS51352"/>
    </source>
</evidence>
<keyword evidence="3" id="KW-0560">Oxidoreductase</keyword>
<dbReference type="SUPFAM" id="SSF52833">
    <property type="entry name" value="Thioredoxin-like"/>
    <property type="match status" value="1"/>
</dbReference>
<accession>A0A0S8GH53</accession>
<dbReference type="CDD" id="cd02966">
    <property type="entry name" value="TlpA_like_family"/>
    <property type="match status" value="1"/>
</dbReference>
<reference evidence="5 6" key="1">
    <citation type="journal article" date="2015" name="Microbiome">
        <title>Genomic resolution of linkages in carbon, nitrogen, and sulfur cycling among widespread estuary sediment bacteria.</title>
        <authorList>
            <person name="Baker B.J."/>
            <person name="Lazar C.S."/>
            <person name="Teske A.P."/>
            <person name="Dick G.J."/>
        </authorList>
    </citation>
    <scope>NUCLEOTIDE SEQUENCE [LARGE SCALE GENOMIC DNA]</scope>
    <source>
        <strain evidence="5">SM23_60</strain>
    </source>
</reference>
<dbReference type="PROSITE" id="PS51355">
    <property type="entry name" value="GLUTATHIONE_PEROXID_3"/>
    <property type="match status" value="1"/>
</dbReference>
<dbReference type="InterPro" id="IPR017937">
    <property type="entry name" value="Thioredoxin_CS"/>
</dbReference>
<dbReference type="InterPro" id="IPR000866">
    <property type="entry name" value="AhpC/TSA"/>
</dbReference>
<dbReference type="PANTHER" id="PTHR42852:SF17">
    <property type="entry name" value="THIOREDOXIN-LIKE PROTEIN HI_1115"/>
    <property type="match status" value="1"/>
</dbReference>
<dbReference type="Gene3D" id="3.40.30.10">
    <property type="entry name" value="Glutaredoxin"/>
    <property type="match status" value="1"/>
</dbReference>